<dbReference type="AlphaFoldDB" id="A0AAD4L4H6"/>
<reference evidence="1" key="1">
    <citation type="submission" date="2022-01" db="EMBL/GenBank/DDBJ databases">
        <title>Comparative genomics reveals a dynamic genome evolution in the ectomycorrhizal milk-cap (Lactarius) mushrooms.</title>
        <authorList>
            <consortium name="DOE Joint Genome Institute"/>
            <person name="Lebreton A."/>
            <person name="Tang N."/>
            <person name="Kuo A."/>
            <person name="LaButti K."/>
            <person name="Drula E."/>
            <person name="Barry K."/>
            <person name="Clum A."/>
            <person name="Lipzen A."/>
            <person name="Mousain D."/>
            <person name="Ng V."/>
            <person name="Wang R."/>
            <person name="Wang X."/>
            <person name="Dai Y."/>
            <person name="Henrissat B."/>
            <person name="Grigoriev I.V."/>
            <person name="Guerin-Laguette A."/>
            <person name="Yu F."/>
            <person name="Martin F.M."/>
        </authorList>
    </citation>
    <scope>NUCLEOTIDE SEQUENCE</scope>
    <source>
        <strain evidence="1">QP</strain>
    </source>
</reference>
<comment type="caution">
    <text evidence="1">The sequence shown here is derived from an EMBL/GenBank/DDBJ whole genome shotgun (WGS) entry which is preliminary data.</text>
</comment>
<keyword evidence="2" id="KW-1185">Reference proteome</keyword>
<evidence type="ECO:0000313" key="2">
    <source>
        <dbReference type="Proteomes" id="UP001201163"/>
    </source>
</evidence>
<dbReference type="Proteomes" id="UP001201163">
    <property type="component" value="Unassembled WGS sequence"/>
</dbReference>
<proteinExistence type="predicted"/>
<name>A0AAD4L4H6_9AGAM</name>
<protein>
    <submittedName>
        <fullName evidence="1">Uncharacterized protein</fullName>
    </submittedName>
</protein>
<gene>
    <name evidence="1" type="ORF">EDB92DRAFT_1957934</name>
</gene>
<dbReference type="EMBL" id="JAKELL010000304">
    <property type="protein sequence ID" value="KAH8977555.1"/>
    <property type="molecule type" value="Genomic_DNA"/>
</dbReference>
<accession>A0AAD4L4H6</accession>
<organism evidence="1 2">
    <name type="scientific">Lactarius akahatsu</name>
    <dbReference type="NCBI Taxonomy" id="416441"/>
    <lineage>
        <taxon>Eukaryota</taxon>
        <taxon>Fungi</taxon>
        <taxon>Dikarya</taxon>
        <taxon>Basidiomycota</taxon>
        <taxon>Agaricomycotina</taxon>
        <taxon>Agaricomycetes</taxon>
        <taxon>Russulales</taxon>
        <taxon>Russulaceae</taxon>
        <taxon>Lactarius</taxon>
    </lineage>
</organism>
<evidence type="ECO:0000313" key="1">
    <source>
        <dbReference type="EMBL" id="KAH8977555.1"/>
    </source>
</evidence>
<sequence>MSVFAGTSCTIHELGPLFVGFETVQKREAIERCSVPPTPPSPSDDPSSRHLLPQCGCVMSQSGQSCFPLQETANICHLLMVNPDFTTAVSLVGKEECGARLGVTSLFPLSPAVKVTAVFIPPSKGWRLSSDALYLPFRRRPLMTHQATTSYRDYPPTLRHSWSHIIFFRGEENQSLHRCTGTIFADKPSIEHSIHSLPSMAVNVGIILSLLTLPVDSSGPRALESLQTASLSITAAPPPPMRTFPQAAH</sequence>